<comment type="subcellular location">
    <subcellularLocation>
        <location evidence="1">Membrane</location>
        <topology evidence="1">Multi-pass membrane protein</topology>
    </subcellularLocation>
</comment>
<comment type="similarity">
    <text evidence="2">Belongs to the TrbL/VirB6 family.</text>
</comment>
<gene>
    <name evidence="8" type="primary">trbL</name>
    <name evidence="8" type="ORF">EWH12_16425</name>
</gene>
<accession>A0A8G2DWZ7</accession>
<evidence type="ECO:0000256" key="3">
    <source>
        <dbReference type="ARBA" id="ARBA00022692"/>
    </source>
</evidence>
<organism evidence="8 9">
    <name type="scientific">Sphingobium cupriresistens</name>
    <dbReference type="NCBI Taxonomy" id="1132417"/>
    <lineage>
        <taxon>Bacteria</taxon>
        <taxon>Pseudomonadati</taxon>
        <taxon>Pseudomonadota</taxon>
        <taxon>Alphaproteobacteria</taxon>
        <taxon>Sphingomonadales</taxon>
        <taxon>Sphingomonadaceae</taxon>
        <taxon>Sphingobium</taxon>
    </lineage>
</organism>
<dbReference type="GO" id="GO:0030255">
    <property type="term" value="P:protein secretion by the type IV secretion system"/>
    <property type="evidence" value="ECO:0007669"/>
    <property type="project" value="InterPro"/>
</dbReference>
<dbReference type="RefSeq" id="WP_129927254.1">
    <property type="nucleotide sequence ID" value="NZ_SEOO01000031.1"/>
</dbReference>
<dbReference type="EMBL" id="SEOO01000031">
    <property type="protein sequence ID" value="RYM08576.1"/>
    <property type="molecule type" value="Genomic_DNA"/>
</dbReference>
<keyword evidence="3 7" id="KW-0812">Transmembrane</keyword>
<evidence type="ECO:0000313" key="8">
    <source>
        <dbReference type="EMBL" id="RYM08576.1"/>
    </source>
</evidence>
<feature type="transmembrane region" description="Helical" evidence="7">
    <location>
        <begin position="172"/>
        <end position="193"/>
    </location>
</feature>
<dbReference type="NCBIfam" id="TIGR02783">
    <property type="entry name" value="TrbL_P"/>
    <property type="match status" value="1"/>
</dbReference>
<evidence type="ECO:0000256" key="5">
    <source>
        <dbReference type="ARBA" id="ARBA00023136"/>
    </source>
</evidence>
<dbReference type="GO" id="GO:0016020">
    <property type="term" value="C:membrane"/>
    <property type="evidence" value="ECO:0007669"/>
    <property type="project" value="UniProtKB-SubCell"/>
</dbReference>
<dbReference type="AlphaFoldDB" id="A0A8G2DWZ7"/>
<sequence length="426" mass="42139">MNDTGVIDQFLTVFTQYIDSGFGLLGGEVGFLSTTLIVIDVTIAALFWAWGTDEDVLQRLIKKTLYIGTFAFIIGNFSNLAGIMLQSFAGLGLQASGSGMAIGDFMRPGVVAATGLDAGQPLLDATADLVGPVGLFTNFVQILILLISWLIVVIAFFVLAIQVFVTIIEFKLVTLAGFVLLPFAFFGRTAFMAERVLGHIISSGIKVLVLAVITGIGTTLFTQFINAGIGAEPDIQQVMAIALAALTLLGLGIFGPSIANGIVSGGPQLGAGAAAGTAIAAGATIAGGIAGAKLAAGAAGSAMAGAATGSARAAGGASGAYAAGAAGKTGRAAAASGLANVAKSAASSAASPLRRAADSLKANYAAGKAGTPANAAATGAGDGPPAWATAMKRRQAMTQGANMASHTLKGGDSHGGGSGPDISDKS</sequence>
<keyword evidence="5 7" id="KW-0472">Membrane</keyword>
<name>A0A8G2DWZ7_9SPHN</name>
<protein>
    <submittedName>
        <fullName evidence="8">P-type conjugative transfer protein TrbL</fullName>
    </submittedName>
</protein>
<evidence type="ECO:0000313" key="9">
    <source>
        <dbReference type="Proteomes" id="UP000291572"/>
    </source>
</evidence>
<dbReference type="OrthoDB" id="9788052at2"/>
<evidence type="ECO:0000256" key="6">
    <source>
        <dbReference type="SAM" id="MobiDB-lite"/>
    </source>
</evidence>
<keyword evidence="4 7" id="KW-1133">Transmembrane helix</keyword>
<evidence type="ECO:0000256" key="1">
    <source>
        <dbReference type="ARBA" id="ARBA00004141"/>
    </source>
</evidence>
<dbReference type="InterPro" id="IPR007688">
    <property type="entry name" value="Conjugal_tfr_TrbL/VirB6"/>
</dbReference>
<evidence type="ECO:0000256" key="7">
    <source>
        <dbReference type="SAM" id="Phobius"/>
    </source>
</evidence>
<feature type="region of interest" description="Disordered" evidence="6">
    <location>
        <begin position="399"/>
        <end position="426"/>
    </location>
</feature>
<reference evidence="8 9" key="1">
    <citation type="submission" date="2019-02" db="EMBL/GenBank/DDBJ databases">
        <authorList>
            <person name="Feng G."/>
        </authorList>
    </citation>
    <scope>NUCLEOTIDE SEQUENCE [LARGE SCALE GENOMIC DNA]</scope>
    <source>
        <strain evidence="8 9">CCTCC AB 2011146</strain>
    </source>
</reference>
<feature type="transmembrane region" description="Helical" evidence="7">
    <location>
        <begin position="29"/>
        <end position="52"/>
    </location>
</feature>
<feature type="transmembrane region" description="Helical" evidence="7">
    <location>
        <begin position="205"/>
        <end position="226"/>
    </location>
</feature>
<proteinExistence type="inferred from homology"/>
<evidence type="ECO:0000256" key="4">
    <source>
        <dbReference type="ARBA" id="ARBA00022989"/>
    </source>
</evidence>
<dbReference type="NCBIfam" id="NF010449">
    <property type="entry name" value="PRK13875.1"/>
    <property type="match status" value="1"/>
</dbReference>
<dbReference type="Pfam" id="PF04610">
    <property type="entry name" value="TrbL"/>
    <property type="match status" value="1"/>
</dbReference>
<feature type="transmembrane region" description="Helical" evidence="7">
    <location>
        <begin position="238"/>
        <end position="259"/>
    </location>
</feature>
<comment type="caution">
    <text evidence="8">The sequence shown here is derived from an EMBL/GenBank/DDBJ whole genome shotgun (WGS) entry which is preliminary data.</text>
</comment>
<evidence type="ECO:0000256" key="2">
    <source>
        <dbReference type="ARBA" id="ARBA00007802"/>
    </source>
</evidence>
<dbReference type="InterPro" id="IPR014150">
    <property type="entry name" value="Conjugal_tfr_TrbL"/>
</dbReference>
<feature type="transmembrane region" description="Helical" evidence="7">
    <location>
        <begin position="64"/>
        <end position="85"/>
    </location>
</feature>
<dbReference type="Proteomes" id="UP000291572">
    <property type="component" value="Unassembled WGS sequence"/>
</dbReference>
<feature type="transmembrane region" description="Helical" evidence="7">
    <location>
        <begin position="139"/>
        <end position="165"/>
    </location>
</feature>